<dbReference type="GO" id="GO:0042101">
    <property type="term" value="C:T cell receptor complex"/>
    <property type="evidence" value="ECO:0007669"/>
    <property type="project" value="UniProtKB-KW"/>
</dbReference>
<dbReference type="AlphaFoldDB" id="A0AAD5AH30"/>
<evidence type="ECO:0000313" key="8">
    <source>
        <dbReference type="EMBL" id="KAI5616007.1"/>
    </source>
</evidence>
<keyword evidence="9" id="KW-1185">Reference proteome</keyword>
<gene>
    <name evidence="8" type="ORF">C0J50_10704</name>
</gene>
<keyword evidence="5" id="KW-0391">Immunity</keyword>
<dbReference type="InterPro" id="IPR036179">
    <property type="entry name" value="Ig-like_dom_sf"/>
</dbReference>
<dbReference type="GO" id="GO:0002250">
    <property type="term" value="P:adaptive immune response"/>
    <property type="evidence" value="ECO:0007669"/>
    <property type="project" value="UniProtKB-KW"/>
</dbReference>
<dbReference type="Proteomes" id="UP001205998">
    <property type="component" value="Unassembled WGS sequence"/>
</dbReference>
<feature type="domain" description="Ig-like" evidence="7">
    <location>
        <begin position="23"/>
        <end position="123"/>
    </location>
</feature>
<keyword evidence="2" id="KW-1064">Adaptive immunity</keyword>
<dbReference type="InterPro" id="IPR003599">
    <property type="entry name" value="Ig_sub"/>
</dbReference>
<dbReference type="PANTHER" id="PTHR19367">
    <property type="entry name" value="T-CELL RECEPTOR ALPHA CHAIN V REGION"/>
    <property type="match status" value="1"/>
</dbReference>
<evidence type="ECO:0000256" key="5">
    <source>
        <dbReference type="ARBA" id="ARBA00043266"/>
    </source>
</evidence>
<dbReference type="Pfam" id="PF07686">
    <property type="entry name" value="V-set"/>
    <property type="match status" value="2"/>
</dbReference>
<keyword evidence="4" id="KW-0393">Immunoglobulin domain</keyword>
<dbReference type="InterPro" id="IPR007110">
    <property type="entry name" value="Ig-like_dom"/>
</dbReference>
<name>A0AAD5AH30_SILAS</name>
<evidence type="ECO:0000256" key="1">
    <source>
        <dbReference type="ARBA" id="ARBA00022729"/>
    </source>
</evidence>
<comment type="caution">
    <text evidence="8">The sequence shown here is derived from an EMBL/GenBank/DDBJ whole genome shotgun (WGS) entry which is preliminary data.</text>
</comment>
<feature type="domain" description="Ig-like" evidence="7">
    <location>
        <begin position="128"/>
        <end position="239"/>
    </location>
</feature>
<organism evidence="8 9">
    <name type="scientific">Silurus asotus</name>
    <name type="common">Amur catfish</name>
    <name type="synonym">Parasilurus asotus</name>
    <dbReference type="NCBI Taxonomy" id="30991"/>
    <lineage>
        <taxon>Eukaryota</taxon>
        <taxon>Metazoa</taxon>
        <taxon>Chordata</taxon>
        <taxon>Craniata</taxon>
        <taxon>Vertebrata</taxon>
        <taxon>Euteleostomi</taxon>
        <taxon>Actinopterygii</taxon>
        <taxon>Neopterygii</taxon>
        <taxon>Teleostei</taxon>
        <taxon>Ostariophysi</taxon>
        <taxon>Siluriformes</taxon>
        <taxon>Siluridae</taxon>
        <taxon>Silurus</taxon>
    </lineage>
</organism>
<keyword evidence="1 6" id="KW-0732">Signal</keyword>
<dbReference type="InterPro" id="IPR051287">
    <property type="entry name" value="TCR_variable_region"/>
</dbReference>
<dbReference type="SUPFAM" id="SSF48726">
    <property type="entry name" value="Immunoglobulin"/>
    <property type="match status" value="2"/>
</dbReference>
<reference evidence="8" key="1">
    <citation type="submission" date="2018-07" db="EMBL/GenBank/DDBJ databases">
        <title>Comparative genomics of catfishes provides insights into carnivory and benthic adaptation.</title>
        <authorList>
            <person name="Zhang Y."/>
            <person name="Wang D."/>
            <person name="Peng Z."/>
            <person name="Zheng S."/>
            <person name="Shao F."/>
            <person name="Tao W."/>
        </authorList>
    </citation>
    <scope>NUCLEOTIDE SEQUENCE</scope>
    <source>
        <strain evidence="8">Chongqing</strain>
    </source>
</reference>
<dbReference type="Gene3D" id="2.60.40.10">
    <property type="entry name" value="Immunoglobulins"/>
    <property type="match status" value="2"/>
</dbReference>
<evidence type="ECO:0000313" key="9">
    <source>
        <dbReference type="Proteomes" id="UP001205998"/>
    </source>
</evidence>
<dbReference type="InterPro" id="IPR013106">
    <property type="entry name" value="Ig_V-set"/>
</dbReference>
<feature type="chain" id="PRO_5041913873" description="Ig-like domain-containing protein" evidence="6">
    <location>
        <begin position="19"/>
        <end position="239"/>
    </location>
</feature>
<evidence type="ECO:0000256" key="3">
    <source>
        <dbReference type="ARBA" id="ARBA00023170"/>
    </source>
</evidence>
<sequence length="239" mass="26823">MFLFFLFMVVQIIAGAVGSSITPEQTIISSPEGSNTTLTCTYDDSADYLYWYQQKPQSGPEFLLRIIKSLETVTRAEQLDPRISIRLHKDKKKVDLEIFPAAVSDSALYYCAMEPTVTQNSYTLYKKPFVSPTGSFADKIGPRDEEANVVIKETDTVTLKCSYETNSENIRLFWYKQYPHSAPKFILYKGAKSGSSYGNNPSGSRFRAETTSNATVLIIKDLQISDSALYHCALRVVAQ</sequence>
<keyword evidence="5" id="KW-1279">T cell receptor</keyword>
<accession>A0AAD5AH30</accession>
<dbReference type="PANTHER" id="PTHR19367:SF18">
    <property type="entry name" value="T CELL RECEPTOR ALPHA VARIABLE 16"/>
    <property type="match status" value="1"/>
</dbReference>
<proteinExistence type="predicted"/>
<evidence type="ECO:0000256" key="2">
    <source>
        <dbReference type="ARBA" id="ARBA00023130"/>
    </source>
</evidence>
<feature type="signal peptide" evidence="6">
    <location>
        <begin position="1"/>
        <end position="18"/>
    </location>
</feature>
<evidence type="ECO:0000259" key="7">
    <source>
        <dbReference type="PROSITE" id="PS50835"/>
    </source>
</evidence>
<dbReference type="SMART" id="SM00409">
    <property type="entry name" value="IG"/>
    <property type="match status" value="2"/>
</dbReference>
<dbReference type="PROSITE" id="PS50835">
    <property type="entry name" value="IG_LIKE"/>
    <property type="match status" value="2"/>
</dbReference>
<evidence type="ECO:0000256" key="6">
    <source>
        <dbReference type="SAM" id="SignalP"/>
    </source>
</evidence>
<dbReference type="SMART" id="SM00406">
    <property type="entry name" value="IGv"/>
    <property type="match status" value="2"/>
</dbReference>
<keyword evidence="3" id="KW-0675">Receptor</keyword>
<dbReference type="InterPro" id="IPR013783">
    <property type="entry name" value="Ig-like_fold"/>
</dbReference>
<dbReference type="EMBL" id="MU552854">
    <property type="protein sequence ID" value="KAI5616007.1"/>
    <property type="molecule type" value="Genomic_DNA"/>
</dbReference>
<protein>
    <recommendedName>
        <fullName evidence="7">Ig-like domain-containing protein</fullName>
    </recommendedName>
</protein>
<evidence type="ECO:0000256" key="4">
    <source>
        <dbReference type="ARBA" id="ARBA00023319"/>
    </source>
</evidence>